<dbReference type="InterPro" id="IPR005094">
    <property type="entry name" value="Endonuclease_MobA/VirD2"/>
</dbReference>
<name>A0A4D7AMM2_9FIRM</name>
<dbReference type="AlphaFoldDB" id="A0A4D7AMM2"/>
<proteinExistence type="predicted"/>
<dbReference type="KEGG" id="obj:EIO64_05410"/>
<evidence type="ECO:0000313" key="4">
    <source>
        <dbReference type="EMBL" id="QCI58728.1"/>
    </source>
</evidence>
<evidence type="ECO:0000256" key="2">
    <source>
        <dbReference type="SAM" id="MobiDB-lite"/>
    </source>
</evidence>
<evidence type="ECO:0000256" key="1">
    <source>
        <dbReference type="SAM" id="Coils"/>
    </source>
</evidence>
<keyword evidence="1" id="KW-0175">Coiled coil</keyword>
<gene>
    <name evidence="4" type="ORF">EIO64_05410</name>
</gene>
<keyword evidence="5" id="KW-1185">Reference proteome</keyword>
<evidence type="ECO:0000259" key="3">
    <source>
        <dbReference type="Pfam" id="PF03432"/>
    </source>
</evidence>
<dbReference type="Pfam" id="PF03432">
    <property type="entry name" value="Relaxase"/>
    <property type="match status" value="1"/>
</dbReference>
<dbReference type="EMBL" id="CP034413">
    <property type="protein sequence ID" value="QCI58728.1"/>
    <property type="molecule type" value="Genomic_DNA"/>
</dbReference>
<feature type="compositionally biased region" description="Basic and acidic residues" evidence="2">
    <location>
        <begin position="449"/>
        <end position="462"/>
    </location>
</feature>
<dbReference type="Proteomes" id="UP000298642">
    <property type="component" value="Chromosome"/>
</dbReference>
<sequence>MAITKILARKGRLDAGIHYILNGDKTDDRILTAYLNCDPGMECRQMLDTKRELGKEDGVQYYHIIQSFQPGEVTPEVALQIAKEFAQEHLADYEAVIGVHVDKEHIHAHTVFNSVNSITGEKYHSNAQSYYQQIRSTSDRLCREHGLSVIMAGEPAKAVSYVEWLRQSKGQPTFRSMLEADLRAAIQDANDLGHFFLLMEHMGYEIHHGDRLGFRLRGQERFQYPGRRNTLFTEDGIRVAIQGNLAEIEAGSRPAVLSRPKYRPYLAHPKYTGFLALYVHYLYLLGKIGQRQYPPRMTPHLRREVMRFEQYRTQFDFLRENEIVTQADMDAFRTRTEKSLAKLIKQRTILNVRKKRRQKLYTALTDVEALAPSKALYEEGLTGMETEFERYMEAVALLESSGVPRNRLTEEKAEIYEQLAELNREIRTERQKLKLCHKIQNQVPVMEQDIQRTEEHQKEVRKHEHRRR</sequence>
<feature type="region of interest" description="Disordered" evidence="2">
    <location>
        <begin position="448"/>
        <end position="468"/>
    </location>
</feature>
<feature type="coiled-coil region" evidence="1">
    <location>
        <begin position="405"/>
        <end position="432"/>
    </location>
</feature>
<evidence type="ECO:0000313" key="5">
    <source>
        <dbReference type="Proteomes" id="UP000298642"/>
    </source>
</evidence>
<dbReference type="RefSeq" id="WP_136890972.1">
    <property type="nucleotide sequence ID" value="NZ_CP034413.3"/>
</dbReference>
<accession>A0A4D7AMM2</accession>
<organism evidence="4 5">
    <name type="scientific">Dysosmobacter welbionis</name>
    <dbReference type="NCBI Taxonomy" id="2093857"/>
    <lineage>
        <taxon>Bacteria</taxon>
        <taxon>Bacillati</taxon>
        <taxon>Bacillota</taxon>
        <taxon>Clostridia</taxon>
        <taxon>Eubacteriales</taxon>
        <taxon>Oscillospiraceae</taxon>
        <taxon>Dysosmobacter</taxon>
    </lineage>
</organism>
<reference evidence="5" key="1">
    <citation type="submission" date="2018-12" db="EMBL/GenBank/DDBJ databases">
        <title>Dusodibacter welbiota gen. nov., sp. nov., isolated from human faeces and emended description of the Oscillibacter genus.</title>
        <authorList>
            <person name="Le Roy T."/>
            <person name="Van der Smissen P."/>
            <person name="Delzenne N."/>
            <person name="Muccioli G."/>
            <person name="Collet J.F."/>
            <person name="Cani P.D."/>
        </authorList>
    </citation>
    <scope>NUCLEOTIDE SEQUENCE [LARGE SCALE GENOMIC DNA]</scope>
    <source>
        <strain evidence="5">J115</strain>
    </source>
</reference>
<feature type="domain" description="MobA/VirD2-like nuclease" evidence="3">
    <location>
        <begin position="19"/>
        <end position="147"/>
    </location>
</feature>
<protein>
    <submittedName>
        <fullName evidence="4">Relaxase/mobilization nuclease domain-containing protein</fullName>
    </submittedName>
</protein>